<dbReference type="EMBL" id="WBWA01000001">
    <property type="protein sequence ID" value="KAB2667494.1"/>
    <property type="molecule type" value="Genomic_DNA"/>
</dbReference>
<dbReference type="InterPro" id="IPR011051">
    <property type="entry name" value="RmlC_Cupin_sf"/>
</dbReference>
<sequence>MNKLRSAATGNLGTGEASQPNPTLVLEGAPEFQSWPLLDGPIASGVWSATTGHHRVMRDASTLETFYILEGEIMLFEDGVEQPKYFGPGDLVVLEPGFTGSWKTTSTVKKIYFTTNQ</sequence>
<comment type="caution">
    <text evidence="4">The sequence shown here is derived from an EMBL/GenBank/DDBJ whole genome shotgun (WGS) entry which is preliminary data.</text>
</comment>
<gene>
    <name evidence="3" type="ORF">F9K91_01780</name>
    <name evidence="4" type="ORF">F9L08_05790</name>
    <name evidence="5" type="ORF">HGG76_21220</name>
</gene>
<evidence type="ECO:0000313" key="7">
    <source>
        <dbReference type="Proteomes" id="UP000481643"/>
    </source>
</evidence>
<dbReference type="Pfam" id="PF05899">
    <property type="entry name" value="Cupin_3"/>
    <property type="match status" value="1"/>
</dbReference>
<dbReference type="EMBL" id="JAAXZB010000002">
    <property type="protein sequence ID" value="NKW10786.1"/>
    <property type="molecule type" value="Genomic_DNA"/>
</dbReference>
<proteinExistence type="predicted"/>
<evidence type="ECO:0000313" key="8">
    <source>
        <dbReference type="Proteomes" id="UP000558475"/>
    </source>
</evidence>
<evidence type="ECO:0000313" key="5">
    <source>
        <dbReference type="EMBL" id="NKW10786.1"/>
    </source>
</evidence>
<evidence type="ECO:0000313" key="3">
    <source>
        <dbReference type="EMBL" id="KAB2667494.1"/>
    </source>
</evidence>
<evidence type="ECO:0000256" key="1">
    <source>
        <dbReference type="SAM" id="MobiDB-lite"/>
    </source>
</evidence>
<dbReference type="Proteomes" id="UP000558475">
    <property type="component" value="Unassembled WGS sequence"/>
</dbReference>
<dbReference type="Proteomes" id="UP000430843">
    <property type="component" value="Unassembled WGS sequence"/>
</dbReference>
<dbReference type="PANTHER" id="PTHR40943:SF1">
    <property type="entry name" value="CYTOPLASMIC PROTEIN"/>
    <property type="match status" value="1"/>
</dbReference>
<feature type="compositionally biased region" description="Polar residues" evidence="1">
    <location>
        <begin position="8"/>
        <end position="22"/>
    </location>
</feature>
<dbReference type="Gene3D" id="2.60.120.10">
    <property type="entry name" value="Jelly Rolls"/>
    <property type="match status" value="1"/>
</dbReference>
<dbReference type="InterPro" id="IPR014710">
    <property type="entry name" value="RmlC-like_jellyroll"/>
</dbReference>
<dbReference type="InterPro" id="IPR008579">
    <property type="entry name" value="UGlyAH_Cupin_dom"/>
</dbReference>
<feature type="domain" description="(S)-ureidoglycine aminohydrolase cupin" evidence="2">
    <location>
        <begin position="39"/>
        <end position="112"/>
    </location>
</feature>
<keyword evidence="6" id="KW-1185">Reference proteome</keyword>
<accession>A0A6N6QFI2</accession>
<evidence type="ECO:0000313" key="4">
    <source>
        <dbReference type="EMBL" id="KAB2688402.1"/>
    </source>
</evidence>
<protein>
    <submittedName>
        <fullName evidence="4">DUF861 domain-containing protein</fullName>
    </submittedName>
</protein>
<dbReference type="SUPFAM" id="SSF51182">
    <property type="entry name" value="RmlC-like cupins"/>
    <property type="match status" value="1"/>
</dbReference>
<reference evidence="6 7" key="1">
    <citation type="submission" date="2019-09" db="EMBL/GenBank/DDBJ databases">
        <title>Taxonomic organization of the family Brucellaceae based on a phylogenomic approach.</title>
        <authorList>
            <person name="Leclercq S."/>
            <person name="Cloeckaert A."/>
            <person name="Zygmunt M.S."/>
        </authorList>
    </citation>
    <scope>NUCLEOTIDE SEQUENCE [LARGE SCALE GENOMIC DNA]</scope>
    <source>
        <strain evidence="3 6">LMG 18957</strain>
        <strain evidence="4 7">WS1830</strain>
    </source>
</reference>
<dbReference type="AlphaFoldDB" id="A0A6N6QFI2"/>
<dbReference type="RefSeq" id="WP_151556295.1">
    <property type="nucleotide sequence ID" value="NZ_JAKVTF010000002.1"/>
</dbReference>
<reference evidence="5 8" key="2">
    <citation type="submission" date="2020-04" db="EMBL/GenBank/DDBJ databases">
        <title>Whole genome sequencing of clinical and environmental type strains of Ochrobactrum.</title>
        <authorList>
            <person name="Dharne M."/>
        </authorList>
    </citation>
    <scope>NUCLEOTIDE SEQUENCE [LARGE SCALE GENOMIC DNA]</scope>
    <source>
        <strain evidence="5 8">DSM 13340</strain>
    </source>
</reference>
<feature type="region of interest" description="Disordered" evidence="1">
    <location>
        <begin position="1"/>
        <end position="25"/>
    </location>
</feature>
<dbReference type="PANTHER" id="PTHR40943">
    <property type="entry name" value="CYTOPLASMIC PROTEIN-RELATED"/>
    <property type="match status" value="1"/>
</dbReference>
<organism evidence="4 7">
    <name type="scientific">Brucella tritici</name>
    <dbReference type="NCBI Taxonomy" id="94626"/>
    <lineage>
        <taxon>Bacteria</taxon>
        <taxon>Pseudomonadati</taxon>
        <taxon>Pseudomonadota</taxon>
        <taxon>Alphaproteobacteria</taxon>
        <taxon>Hyphomicrobiales</taxon>
        <taxon>Brucellaceae</taxon>
        <taxon>Brucella/Ochrobactrum group</taxon>
        <taxon>Brucella</taxon>
    </lineage>
</organism>
<evidence type="ECO:0000313" key="6">
    <source>
        <dbReference type="Proteomes" id="UP000430843"/>
    </source>
</evidence>
<dbReference type="EMBL" id="WBVX01000004">
    <property type="protein sequence ID" value="KAB2688402.1"/>
    <property type="molecule type" value="Genomic_DNA"/>
</dbReference>
<evidence type="ECO:0000259" key="2">
    <source>
        <dbReference type="Pfam" id="PF05899"/>
    </source>
</evidence>
<dbReference type="Proteomes" id="UP000481643">
    <property type="component" value="Unassembled WGS sequence"/>
</dbReference>
<name>A0A6N6QFI2_9HYPH</name>